<dbReference type="Proteomes" id="UP000198211">
    <property type="component" value="Unassembled WGS sequence"/>
</dbReference>
<gene>
    <name evidence="1" type="ORF">PHMEG_00022506</name>
</gene>
<name>A0A225VJA6_9STRA</name>
<evidence type="ECO:0000313" key="2">
    <source>
        <dbReference type="Proteomes" id="UP000198211"/>
    </source>
</evidence>
<reference evidence="2" key="1">
    <citation type="submission" date="2017-03" db="EMBL/GenBank/DDBJ databases">
        <title>Phytopthora megakarya and P. palmivora, two closely related causual agents of cacao black pod achieved similar genome size and gene model numbers by different mechanisms.</title>
        <authorList>
            <person name="Ali S."/>
            <person name="Shao J."/>
            <person name="Larry D.J."/>
            <person name="Kronmiller B."/>
            <person name="Shen D."/>
            <person name="Strem M.D."/>
            <person name="Melnick R.L."/>
            <person name="Guiltinan M.J."/>
            <person name="Tyler B.M."/>
            <person name="Meinhardt L.W."/>
            <person name="Bailey B.A."/>
        </authorList>
    </citation>
    <scope>NUCLEOTIDE SEQUENCE [LARGE SCALE GENOMIC DNA]</scope>
    <source>
        <strain evidence="2">zdho120</strain>
    </source>
</reference>
<comment type="caution">
    <text evidence="1">The sequence shown here is derived from an EMBL/GenBank/DDBJ whole genome shotgun (WGS) entry which is preliminary data.</text>
</comment>
<dbReference type="AlphaFoldDB" id="A0A225VJA6"/>
<proteinExistence type="predicted"/>
<accession>A0A225VJA6</accession>
<protein>
    <submittedName>
        <fullName evidence="1">Uncharacterized protein</fullName>
    </submittedName>
</protein>
<sequence>MDRNFELVRNQGFILSGEGYEFPLGCDALKALGIDVQGQLALLAREPFLRTEEDEFPVGDNLPEAEKLVEDAPDLDKLVANAMINGLSTLYVAVVRAILGQFPDVWCETIGPGHPARVEPPQVNLRAGVAPPGAPTSLCSTPDSVWSSLCRIAGFQRLGCAEQCVAMGDCSGVCKQSWISLPLPRDDRLQACAPSNCTNCWIDVHLCYYNGLVWQEEILRIPLFYAGILAADIACGEPRDILFHYGNCVLTPNRISQGATDSALHIPGVTSKVLTALIPHPALVWVADAILFTLTVETFVMVLGRLFSLIEAAQLKLNMAI</sequence>
<organism evidence="1 2">
    <name type="scientific">Phytophthora megakarya</name>
    <dbReference type="NCBI Taxonomy" id="4795"/>
    <lineage>
        <taxon>Eukaryota</taxon>
        <taxon>Sar</taxon>
        <taxon>Stramenopiles</taxon>
        <taxon>Oomycota</taxon>
        <taxon>Peronosporomycetes</taxon>
        <taxon>Peronosporales</taxon>
        <taxon>Peronosporaceae</taxon>
        <taxon>Phytophthora</taxon>
    </lineage>
</organism>
<evidence type="ECO:0000313" key="1">
    <source>
        <dbReference type="EMBL" id="OWZ05412.1"/>
    </source>
</evidence>
<keyword evidence="2" id="KW-1185">Reference proteome</keyword>
<dbReference type="EMBL" id="NBNE01004445">
    <property type="protein sequence ID" value="OWZ05412.1"/>
    <property type="molecule type" value="Genomic_DNA"/>
</dbReference>